<keyword evidence="3" id="KW-1185">Reference proteome</keyword>
<dbReference type="GO" id="GO:0016740">
    <property type="term" value="F:transferase activity"/>
    <property type="evidence" value="ECO:0007669"/>
    <property type="project" value="UniProtKB-KW"/>
</dbReference>
<evidence type="ECO:0000256" key="1">
    <source>
        <dbReference type="SAM" id="Phobius"/>
    </source>
</evidence>
<name>A0A846MGM8_9BACL</name>
<organism evidence="2 3">
    <name type="scientific">Saccharococcus thermophilus</name>
    <dbReference type="NCBI Taxonomy" id="29396"/>
    <lineage>
        <taxon>Bacteria</taxon>
        <taxon>Bacillati</taxon>
        <taxon>Bacillota</taxon>
        <taxon>Bacilli</taxon>
        <taxon>Bacillales</taxon>
        <taxon>Anoxybacillaceae</taxon>
        <taxon>Saccharococcus</taxon>
    </lineage>
</organism>
<feature type="transmembrane region" description="Helical" evidence="1">
    <location>
        <begin position="99"/>
        <end position="125"/>
    </location>
</feature>
<dbReference type="Pfam" id="PF24124">
    <property type="entry name" value="YphA"/>
    <property type="match status" value="1"/>
</dbReference>
<gene>
    <name evidence="2" type="ORF">BDD39_001633</name>
</gene>
<protein>
    <submittedName>
        <fullName evidence="2">Phosphoglycerol transferase MdoB-like AlkP superfamily enzyme</fullName>
    </submittedName>
</protein>
<feature type="transmembrane region" description="Helical" evidence="1">
    <location>
        <begin position="76"/>
        <end position="93"/>
    </location>
</feature>
<dbReference type="RefSeq" id="WP_243846017.1">
    <property type="nucleotide sequence ID" value="NZ_JAASRS010000001.1"/>
</dbReference>
<dbReference type="EMBL" id="JAASRS010000001">
    <property type="protein sequence ID" value="NIK15123.1"/>
    <property type="molecule type" value="Genomic_DNA"/>
</dbReference>
<keyword evidence="2" id="KW-0808">Transferase</keyword>
<reference evidence="2 3" key="1">
    <citation type="submission" date="2020-03" db="EMBL/GenBank/DDBJ databases">
        <title>Genomic Encyclopedia of Archaeal and Bacterial Type Strains, Phase II (KMG-II): from individual species to whole genera.</title>
        <authorList>
            <person name="Goeker M."/>
        </authorList>
    </citation>
    <scope>NUCLEOTIDE SEQUENCE [LARGE SCALE GENOMIC DNA]</scope>
    <source>
        <strain evidence="2 3">DSM 4749</strain>
    </source>
</reference>
<evidence type="ECO:0000313" key="2">
    <source>
        <dbReference type="EMBL" id="NIK15123.1"/>
    </source>
</evidence>
<keyword evidence="1" id="KW-0812">Transmembrane</keyword>
<sequence>MKIAQLQLSCYFVAKQTRWQLLYMVIASLTIAFAYTSFQLLVLFDPVWIWMDRTWMLAMVLVILCFLFYENIRSRLLCLVIGGCQGEMLYSIISQKISLSSIIGSFSFLDTMSVSASCILIWALFEQIPVYVDSKKQIKGTRQP</sequence>
<feature type="transmembrane region" description="Helical" evidence="1">
    <location>
        <begin position="21"/>
        <end position="41"/>
    </location>
</feature>
<comment type="caution">
    <text evidence="2">The sequence shown here is derived from an EMBL/GenBank/DDBJ whole genome shotgun (WGS) entry which is preliminary data.</text>
</comment>
<accession>A0A846MGM8</accession>
<dbReference type="InterPro" id="IPR014617">
    <property type="entry name" value="YphA_Bacsu"/>
</dbReference>
<evidence type="ECO:0000313" key="3">
    <source>
        <dbReference type="Proteomes" id="UP000532769"/>
    </source>
</evidence>
<proteinExistence type="predicted"/>
<keyword evidence="1" id="KW-0472">Membrane</keyword>
<keyword evidence="1" id="KW-1133">Transmembrane helix</keyword>
<dbReference type="Proteomes" id="UP000532769">
    <property type="component" value="Unassembled WGS sequence"/>
</dbReference>
<feature type="transmembrane region" description="Helical" evidence="1">
    <location>
        <begin position="47"/>
        <end position="69"/>
    </location>
</feature>
<dbReference type="AlphaFoldDB" id="A0A846MGM8"/>